<name>J5TH99_TRIAS</name>
<sequence length="329" mass="34894">MSLPTKQRIWVVANPNPTQVSASIFKLEERPLPQPDAESVLVSADYLSNDPVTRLSFNAKGSSPNVAAVGTVLADAGKWKKGDRVSTRLGWFDYAVVPASSLSPAEEVEGKPWAVLSDLGATSLTAYAGIETLDVKPADVVLVGGASGAVGTAFVQMAKHVRGAKRVVGVAGGKAKCDWVKKLGADECVDYKSASFAEDLKRALPDGASAFLDPVGGSVLNAALDNMQKDGRVAVCGNVAALNGGTQVIDKPLVIVQKHLTVKGFSVMSWMPRAPQIRKEIAGWIRDGKIKADGTDEVVDTPVDRIPETYMKLYDGTKHPGKLITHIIH</sequence>
<dbReference type="SUPFAM" id="SSF51735">
    <property type="entry name" value="NAD(P)-binding Rossmann-fold domains"/>
    <property type="match status" value="1"/>
</dbReference>
<dbReference type="VEuPathDB" id="FungiDB:A1Q1_07889"/>
<dbReference type="SUPFAM" id="SSF50129">
    <property type="entry name" value="GroES-like"/>
    <property type="match status" value="1"/>
</dbReference>
<dbReference type="GeneID" id="25991401"/>
<dbReference type="InterPro" id="IPR036291">
    <property type="entry name" value="NAD(P)-bd_dom_sf"/>
</dbReference>
<dbReference type="InterPro" id="IPR045010">
    <property type="entry name" value="MDR_fam"/>
</dbReference>
<reference evidence="3 4" key="1">
    <citation type="journal article" date="2012" name="Eukaryot. Cell">
        <title>Draft genome sequence of CBS 2479, the standard type strain of Trichosporon asahii.</title>
        <authorList>
            <person name="Yang R.Y."/>
            <person name="Li H.T."/>
            <person name="Zhu H."/>
            <person name="Zhou G.P."/>
            <person name="Wang M."/>
            <person name="Wang L."/>
        </authorList>
    </citation>
    <scope>NUCLEOTIDE SEQUENCE [LARGE SCALE GENOMIC DNA]</scope>
    <source>
        <strain evidence="4">ATCC 90039 / CBS 2479 / JCM 2466 / KCTC 7840 / NCYC 2677 / UAMH 7654</strain>
    </source>
</reference>
<comment type="caution">
    <text evidence="3">The sequence shown here is derived from an EMBL/GenBank/DDBJ whole genome shotgun (WGS) entry which is preliminary data.</text>
</comment>
<dbReference type="Gene3D" id="3.90.180.10">
    <property type="entry name" value="Medium-chain alcohol dehydrogenases, catalytic domain"/>
    <property type="match status" value="1"/>
</dbReference>
<dbReference type="RefSeq" id="XP_014182348.1">
    <property type="nucleotide sequence ID" value="XM_014326873.1"/>
</dbReference>
<organism evidence="3 4">
    <name type="scientific">Trichosporon asahii var. asahii (strain ATCC 90039 / CBS 2479 / JCM 2466 / KCTC 7840 / NBRC 103889/ NCYC 2677 / UAMH 7654)</name>
    <name type="common">Yeast</name>
    <dbReference type="NCBI Taxonomy" id="1186058"/>
    <lineage>
        <taxon>Eukaryota</taxon>
        <taxon>Fungi</taxon>
        <taxon>Dikarya</taxon>
        <taxon>Basidiomycota</taxon>
        <taxon>Agaricomycotina</taxon>
        <taxon>Tremellomycetes</taxon>
        <taxon>Trichosporonales</taxon>
        <taxon>Trichosporonaceae</taxon>
        <taxon>Trichosporon</taxon>
    </lineage>
</organism>
<dbReference type="InterPro" id="IPR011032">
    <property type="entry name" value="GroES-like_sf"/>
</dbReference>
<dbReference type="FunFam" id="3.40.50.720:FF:000121">
    <property type="entry name" value="Prostaglandin reductase 2"/>
    <property type="match status" value="1"/>
</dbReference>
<dbReference type="EMBL" id="ALBS01000080">
    <property type="protein sequence ID" value="EJT50916.1"/>
    <property type="molecule type" value="Genomic_DNA"/>
</dbReference>
<protein>
    <recommendedName>
        <fullName evidence="2">Enoyl reductase (ER) domain-containing protein</fullName>
    </recommendedName>
</protein>
<keyword evidence="1" id="KW-0560">Oxidoreductase</keyword>
<evidence type="ECO:0000313" key="3">
    <source>
        <dbReference type="EMBL" id="EJT50916.1"/>
    </source>
</evidence>
<proteinExistence type="predicted"/>
<evidence type="ECO:0000256" key="1">
    <source>
        <dbReference type="ARBA" id="ARBA00023002"/>
    </source>
</evidence>
<dbReference type="Gene3D" id="3.40.50.720">
    <property type="entry name" value="NAD(P)-binding Rossmann-like Domain"/>
    <property type="match status" value="1"/>
</dbReference>
<dbReference type="SMART" id="SM00829">
    <property type="entry name" value="PKS_ER"/>
    <property type="match status" value="1"/>
</dbReference>
<evidence type="ECO:0000259" key="2">
    <source>
        <dbReference type="SMART" id="SM00829"/>
    </source>
</evidence>
<evidence type="ECO:0000313" key="4">
    <source>
        <dbReference type="Proteomes" id="UP000002748"/>
    </source>
</evidence>
<dbReference type="AlphaFoldDB" id="J5TH99"/>
<gene>
    <name evidence="3" type="ORF">A1Q1_07889</name>
</gene>
<dbReference type="CDD" id="cd05288">
    <property type="entry name" value="PGDH"/>
    <property type="match status" value="1"/>
</dbReference>
<dbReference type="Pfam" id="PF00107">
    <property type="entry name" value="ADH_zinc_N"/>
    <property type="match status" value="1"/>
</dbReference>
<dbReference type="KEGG" id="tasa:A1Q1_07889"/>
<dbReference type="PANTHER" id="PTHR43205">
    <property type="entry name" value="PROSTAGLANDIN REDUCTASE"/>
    <property type="match status" value="1"/>
</dbReference>
<dbReference type="Pfam" id="PF16884">
    <property type="entry name" value="ADH_N_2"/>
    <property type="match status" value="1"/>
</dbReference>
<dbReference type="OrthoDB" id="809632at2759"/>
<feature type="domain" description="Enoyl reductase (ER)" evidence="2">
    <location>
        <begin position="18"/>
        <end position="325"/>
    </location>
</feature>
<dbReference type="InterPro" id="IPR020843">
    <property type="entry name" value="ER"/>
</dbReference>
<dbReference type="InterPro" id="IPR041694">
    <property type="entry name" value="ADH_N_2"/>
</dbReference>
<accession>J5TH99</accession>
<dbReference type="InterPro" id="IPR013149">
    <property type="entry name" value="ADH-like_C"/>
</dbReference>
<dbReference type="PANTHER" id="PTHR43205:SF42">
    <property type="entry name" value="ALCOHOL DEHYDROGENASE, ZINC-CONTAINING (AFU_ORTHOLOGUE AFUA_7G04530)"/>
    <property type="match status" value="1"/>
</dbReference>
<dbReference type="HOGENOM" id="CLU_026673_29_2_1"/>
<dbReference type="Proteomes" id="UP000002748">
    <property type="component" value="Unassembled WGS sequence"/>
</dbReference>
<dbReference type="GO" id="GO:0016628">
    <property type="term" value="F:oxidoreductase activity, acting on the CH-CH group of donors, NAD or NADP as acceptor"/>
    <property type="evidence" value="ECO:0007669"/>
    <property type="project" value="InterPro"/>
</dbReference>